<dbReference type="Proteomes" id="UP000002700">
    <property type="component" value="Chromosome I"/>
</dbReference>
<evidence type="ECO:0000313" key="11">
    <source>
        <dbReference type="Proteomes" id="UP000002700"/>
    </source>
</evidence>
<dbReference type="PANTHER" id="PTHR40074:SF4">
    <property type="entry name" value="INNER MEMBRANE PROTEIN YCFT"/>
    <property type="match status" value="1"/>
</dbReference>
<dbReference type="InterPro" id="IPR002656">
    <property type="entry name" value="Acyl_transf_3_dom"/>
</dbReference>
<feature type="transmembrane region" description="Helical" evidence="8">
    <location>
        <begin position="226"/>
        <end position="246"/>
    </location>
</feature>
<feature type="transmembrane region" description="Helical" evidence="8">
    <location>
        <begin position="284"/>
        <end position="305"/>
    </location>
</feature>
<evidence type="ECO:0000256" key="5">
    <source>
        <dbReference type="ARBA" id="ARBA00022989"/>
    </source>
</evidence>
<feature type="transmembrane region" description="Helical" evidence="8">
    <location>
        <begin position="349"/>
        <end position="372"/>
    </location>
</feature>
<evidence type="ECO:0000256" key="1">
    <source>
        <dbReference type="ARBA" id="ARBA00004651"/>
    </source>
</evidence>
<comment type="subcellular location">
    <subcellularLocation>
        <location evidence="1">Cell membrane</location>
        <topology evidence="1">Multi-pass membrane protein</topology>
    </subcellularLocation>
</comment>
<feature type="compositionally biased region" description="Gly residues" evidence="7">
    <location>
        <begin position="197"/>
        <end position="206"/>
    </location>
</feature>
<name>Q3JXZ3_BURP1</name>
<keyword evidence="3" id="KW-1003">Cell membrane</keyword>
<feature type="region of interest" description="Disordered" evidence="7">
    <location>
        <begin position="197"/>
        <end position="217"/>
    </location>
</feature>
<keyword evidence="4 8" id="KW-0812">Transmembrane</keyword>
<feature type="transmembrane region" description="Helical" evidence="8">
    <location>
        <begin position="252"/>
        <end position="272"/>
    </location>
</feature>
<dbReference type="GO" id="GO:0009246">
    <property type="term" value="P:enterobacterial common antigen biosynthetic process"/>
    <property type="evidence" value="ECO:0007669"/>
    <property type="project" value="TreeGrafter"/>
</dbReference>
<evidence type="ECO:0000313" key="10">
    <source>
        <dbReference type="EMBL" id="ABA49479.1"/>
    </source>
</evidence>
<feature type="transmembrane region" description="Helical" evidence="8">
    <location>
        <begin position="311"/>
        <end position="328"/>
    </location>
</feature>
<proteinExistence type="inferred from homology"/>
<feature type="transmembrane region" description="Helical" evidence="8">
    <location>
        <begin position="127"/>
        <end position="146"/>
    </location>
</feature>
<evidence type="ECO:0000256" key="2">
    <source>
        <dbReference type="ARBA" id="ARBA00007400"/>
    </source>
</evidence>
<evidence type="ECO:0000256" key="7">
    <source>
        <dbReference type="SAM" id="MobiDB-lite"/>
    </source>
</evidence>
<dbReference type="KEGG" id="bpm:BURPS1710b_0144"/>
<comment type="similarity">
    <text evidence="2">Belongs to the acyltransferase 3 family.</text>
</comment>
<gene>
    <name evidence="10" type="ordered locus">BURPS1710b_0144</name>
</gene>
<evidence type="ECO:0000256" key="4">
    <source>
        <dbReference type="ARBA" id="ARBA00022692"/>
    </source>
</evidence>
<dbReference type="PANTHER" id="PTHR40074">
    <property type="entry name" value="O-ACETYLTRANSFERASE WECH"/>
    <property type="match status" value="1"/>
</dbReference>
<keyword evidence="10" id="KW-0012">Acyltransferase</keyword>
<feature type="transmembrane region" description="Helical" evidence="8">
    <location>
        <begin position="166"/>
        <end position="185"/>
    </location>
</feature>
<sequence length="435" mass="45790">MSSGTQIAVARTPTLSMCSRRTAHRFRAAPGCPTKNHSNDRETMRDSYLDTARGAGIILVVYGHVLRGLFSAGLVPAGWPSALLAATDYTIYTFHMPLFFLLSGLHVPKSLRRAGDVFLLTKLRTIVYPYFVWSLLQGAVQIALSARGTNHAFTPNDLLAIGWRPFGQFWFLYALFICMLIAWAVSAITLRARTHGGASGANGENGGTEVSGENGEPSGAPCAVPAMPIVLVLLAIGGLAAVAFVAGSATRWGIVSMTLAYFPFFVLGMLIGERLPAFLERVSSGPALVAVAATFAASVAFAHRFGESDSIWALPAALSGSALVLLVAHRAARRGDAARHAPRASWLEYLGFASMPIYLAHILATAATRIALVTLGIVDVGAQLALGTFAGVLGPTLLYALALRAGTARLAGFPPLPAGYAMTPDKGRIGRADAA</sequence>
<dbReference type="EMBL" id="CP000124">
    <property type="protein sequence ID" value="ABA49479.1"/>
    <property type="molecule type" value="Genomic_DNA"/>
</dbReference>
<evidence type="ECO:0000256" key="8">
    <source>
        <dbReference type="SAM" id="Phobius"/>
    </source>
</evidence>
<keyword evidence="10" id="KW-0808">Transferase</keyword>
<evidence type="ECO:0000259" key="9">
    <source>
        <dbReference type="Pfam" id="PF01757"/>
    </source>
</evidence>
<dbReference type="Pfam" id="PF01757">
    <property type="entry name" value="Acyl_transf_3"/>
    <property type="match status" value="1"/>
</dbReference>
<feature type="transmembrane region" description="Helical" evidence="8">
    <location>
        <begin position="89"/>
        <end position="107"/>
    </location>
</feature>
<protein>
    <submittedName>
        <fullName evidence="10">Acyltransferase family protein</fullName>
    </submittedName>
</protein>
<keyword evidence="6 8" id="KW-0472">Membrane</keyword>
<dbReference type="EnsemblBacteria" id="ABA49479">
    <property type="protein sequence ID" value="ABA49479"/>
    <property type="gene ID" value="BURPS1710b_0144"/>
</dbReference>
<dbReference type="GO" id="GO:0005886">
    <property type="term" value="C:plasma membrane"/>
    <property type="evidence" value="ECO:0007669"/>
    <property type="project" value="UniProtKB-SubCell"/>
</dbReference>
<keyword evidence="5 8" id="KW-1133">Transmembrane helix</keyword>
<organism evidence="10 11">
    <name type="scientific">Burkholderia pseudomallei (strain 1710b)</name>
    <dbReference type="NCBI Taxonomy" id="320372"/>
    <lineage>
        <taxon>Bacteria</taxon>
        <taxon>Pseudomonadati</taxon>
        <taxon>Pseudomonadota</taxon>
        <taxon>Betaproteobacteria</taxon>
        <taxon>Burkholderiales</taxon>
        <taxon>Burkholderiaceae</taxon>
        <taxon>Burkholderia</taxon>
        <taxon>pseudomallei group</taxon>
    </lineage>
</organism>
<dbReference type="GO" id="GO:0016413">
    <property type="term" value="F:O-acetyltransferase activity"/>
    <property type="evidence" value="ECO:0007669"/>
    <property type="project" value="TreeGrafter"/>
</dbReference>
<accession>Q3JXZ3</accession>
<evidence type="ECO:0000256" key="6">
    <source>
        <dbReference type="ARBA" id="ARBA00023136"/>
    </source>
</evidence>
<reference evidence="10 11" key="1">
    <citation type="submission" date="2005-09" db="EMBL/GenBank/DDBJ databases">
        <authorList>
            <person name="Woods D.E."/>
            <person name="Nierman W.C."/>
        </authorList>
    </citation>
    <scope>NUCLEOTIDE SEQUENCE [LARGE SCALE GENOMIC DNA]</scope>
    <source>
        <strain evidence="10 11">1710b</strain>
    </source>
</reference>
<dbReference type="HOGENOM" id="CLU_023915_6_1_4"/>
<feature type="transmembrane region" description="Helical" evidence="8">
    <location>
        <begin position="54"/>
        <end position="77"/>
    </location>
</feature>
<feature type="domain" description="Acyltransferase 3" evidence="9">
    <location>
        <begin position="47"/>
        <end position="399"/>
    </location>
</feature>
<feature type="transmembrane region" description="Helical" evidence="8">
    <location>
        <begin position="384"/>
        <end position="403"/>
    </location>
</feature>
<dbReference type="AlphaFoldDB" id="Q3JXZ3"/>
<evidence type="ECO:0000256" key="3">
    <source>
        <dbReference type="ARBA" id="ARBA00022475"/>
    </source>
</evidence>